<dbReference type="EMBL" id="JABSTU010000009">
    <property type="protein sequence ID" value="KAH8022375.1"/>
    <property type="molecule type" value="Genomic_DNA"/>
</dbReference>
<comment type="caution">
    <text evidence="1">The sequence shown here is derived from an EMBL/GenBank/DDBJ whole genome shotgun (WGS) entry which is preliminary data.</text>
</comment>
<gene>
    <name evidence="1" type="ORF">HPB51_023617</name>
</gene>
<dbReference type="GO" id="GO:0005615">
    <property type="term" value="C:extracellular space"/>
    <property type="evidence" value="ECO:0007669"/>
    <property type="project" value="TreeGrafter"/>
</dbReference>
<dbReference type="InterPro" id="IPR004245">
    <property type="entry name" value="DUF229"/>
</dbReference>
<dbReference type="Proteomes" id="UP000821866">
    <property type="component" value="Chromosome 7"/>
</dbReference>
<sequence length="122" mass="14243">MPKSVAETLSTRRRTISASWYSAWTQSHILIWTDTYRGRLSSCVGTLNAFELRGYNKIGDNTYPNLHALLTGLKYAETQKYVSEGFYDNLTSRIIWHEYGKRGYFTMFSEDWPVVRHFSSLQ</sequence>
<keyword evidence="2" id="KW-1185">Reference proteome</keyword>
<name>A0A9J6DJS6_RHIMP</name>
<dbReference type="PANTHER" id="PTHR10974">
    <property type="entry name" value="FI08016P-RELATED"/>
    <property type="match status" value="1"/>
</dbReference>
<proteinExistence type="predicted"/>
<reference evidence="1" key="2">
    <citation type="submission" date="2021-09" db="EMBL/GenBank/DDBJ databases">
        <authorList>
            <person name="Jia N."/>
            <person name="Wang J."/>
            <person name="Shi W."/>
            <person name="Du L."/>
            <person name="Sun Y."/>
            <person name="Zhan W."/>
            <person name="Jiang J."/>
            <person name="Wang Q."/>
            <person name="Zhang B."/>
            <person name="Ji P."/>
            <person name="Sakyi L.B."/>
            <person name="Cui X."/>
            <person name="Yuan T."/>
            <person name="Jiang B."/>
            <person name="Yang W."/>
            <person name="Lam T.T.-Y."/>
            <person name="Chang Q."/>
            <person name="Ding S."/>
            <person name="Wang X."/>
            <person name="Zhu J."/>
            <person name="Ruan X."/>
            <person name="Zhao L."/>
            <person name="Wei J."/>
            <person name="Que T."/>
            <person name="Du C."/>
            <person name="Cheng J."/>
            <person name="Dai P."/>
            <person name="Han X."/>
            <person name="Huang E."/>
            <person name="Gao Y."/>
            <person name="Liu J."/>
            <person name="Shao H."/>
            <person name="Ye R."/>
            <person name="Li L."/>
            <person name="Wei W."/>
            <person name="Wang X."/>
            <person name="Wang C."/>
            <person name="Huo Q."/>
            <person name="Li W."/>
            <person name="Guo W."/>
            <person name="Chen H."/>
            <person name="Chen S."/>
            <person name="Zhou L."/>
            <person name="Zhou L."/>
            <person name="Ni X."/>
            <person name="Tian J."/>
            <person name="Zhou Y."/>
            <person name="Sheng Y."/>
            <person name="Liu T."/>
            <person name="Pan Y."/>
            <person name="Xia L."/>
            <person name="Li J."/>
            <person name="Zhao F."/>
            <person name="Cao W."/>
        </authorList>
    </citation>
    <scope>NUCLEOTIDE SEQUENCE</scope>
    <source>
        <strain evidence="1">Rmic-2018</strain>
        <tissue evidence="1">Larvae</tissue>
    </source>
</reference>
<evidence type="ECO:0000313" key="1">
    <source>
        <dbReference type="EMBL" id="KAH8022375.1"/>
    </source>
</evidence>
<dbReference type="VEuPathDB" id="VectorBase:LOC119173382"/>
<evidence type="ECO:0000313" key="2">
    <source>
        <dbReference type="Proteomes" id="UP000821866"/>
    </source>
</evidence>
<reference evidence="1" key="1">
    <citation type="journal article" date="2020" name="Cell">
        <title>Large-Scale Comparative Analyses of Tick Genomes Elucidate Their Genetic Diversity and Vector Capacities.</title>
        <authorList>
            <consortium name="Tick Genome and Microbiome Consortium (TIGMIC)"/>
            <person name="Jia N."/>
            <person name="Wang J."/>
            <person name="Shi W."/>
            <person name="Du L."/>
            <person name="Sun Y."/>
            <person name="Zhan W."/>
            <person name="Jiang J.F."/>
            <person name="Wang Q."/>
            <person name="Zhang B."/>
            <person name="Ji P."/>
            <person name="Bell-Sakyi L."/>
            <person name="Cui X.M."/>
            <person name="Yuan T.T."/>
            <person name="Jiang B.G."/>
            <person name="Yang W.F."/>
            <person name="Lam T.T."/>
            <person name="Chang Q.C."/>
            <person name="Ding S.J."/>
            <person name="Wang X.J."/>
            <person name="Zhu J.G."/>
            <person name="Ruan X.D."/>
            <person name="Zhao L."/>
            <person name="Wei J.T."/>
            <person name="Ye R.Z."/>
            <person name="Que T.C."/>
            <person name="Du C.H."/>
            <person name="Zhou Y.H."/>
            <person name="Cheng J.X."/>
            <person name="Dai P.F."/>
            <person name="Guo W.B."/>
            <person name="Han X.H."/>
            <person name="Huang E.J."/>
            <person name="Li L.F."/>
            <person name="Wei W."/>
            <person name="Gao Y.C."/>
            <person name="Liu J.Z."/>
            <person name="Shao H.Z."/>
            <person name="Wang X."/>
            <person name="Wang C.C."/>
            <person name="Yang T.C."/>
            <person name="Huo Q.B."/>
            <person name="Li W."/>
            <person name="Chen H.Y."/>
            <person name="Chen S.E."/>
            <person name="Zhou L.G."/>
            <person name="Ni X.B."/>
            <person name="Tian J.H."/>
            <person name="Sheng Y."/>
            <person name="Liu T."/>
            <person name="Pan Y.S."/>
            <person name="Xia L.Y."/>
            <person name="Li J."/>
            <person name="Zhao F."/>
            <person name="Cao W.C."/>
        </authorList>
    </citation>
    <scope>NUCLEOTIDE SEQUENCE</scope>
    <source>
        <strain evidence="1">Rmic-2018</strain>
    </source>
</reference>
<dbReference type="AlphaFoldDB" id="A0A9J6DJS6"/>
<organism evidence="1 2">
    <name type="scientific">Rhipicephalus microplus</name>
    <name type="common">Cattle tick</name>
    <name type="synonym">Boophilus microplus</name>
    <dbReference type="NCBI Taxonomy" id="6941"/>
    <lineage>
        <taxon>Eukaryota</taxon>
        <taxon>Metazoa</taxon>
        <taxon>Ecdysozoa</taxon>
        <taxon>Arthropoda</taxon>
        <taxon>Chelicerata</taxon>
        <taxon>Arachnida</taxon>
        <taxon>Acari</taxon>
        <taxon>Parasitiformes</taxon>
        <taxon>Ixodida</taxon>
        <taxon>Ixodoidea</taxon>
        <taxon>Ixodidae</taxon>
        <taxon>Rhipicephalinae</taxon>
        <taxon>Rhipicephalus</taxon>
        <taxon>Boophilus</taxon>
    </lineage>
</organism>
<dbReference type="Pfam" id="PF02995">
    <property type="entry name" value="DUF229"/>
    <property type="match status" value="1"/>
</dbReference>
<protein>
    <submittedName>
        <fullName evidence="1">Uncharacterized protein</fullName>
    </submittedName>
</protein>
<accession>A0A9J6DJS6</accession>
<dbReference type="PANTHER" id="PTHR10974:SF1">
    <property type="entry name" value="FI08016P-RELATED"/>
    <property type="match status" value="1"/>
</dbReference>